<evidence type="ECO:0000313" key="11">
    <source>
        <dbReference type="Proteomes" id="UP000694569"/>
    </source>
</evidence>
<dbReference type="SUPFAM" id="SSF53098">
    <property type="entry name" value="Ribonuclease H-like"/>
    <property type="match status" value="2"/>
</dbReference>
<evidence type="ECO:0000256" key="3">
    <source>
        <dbReference type="ARBA" id="ARBA00022722"/>
    </source>
</evidence>
<keyword evidence="5" id="KW-0378">Hydrolase</keyword>
<dbReference type="Pfam" id="PF17921">
    <property type="entry name" value="Integrase_H2C2"/>
    <property type="match status" value="1"/>
</dbReference>
<dbReference type="GeneTree" id="ENSGT01010000223075"/>
<evidence type="ECO:0000256" key="5">
    <source>
        <dbReference type="ARBA" id="ARBA00022801"/>
    </source>
</evidence>
<dbReference type="InterPro" id="IPR001584">
    <property type="entry name" value="Integrase_cat-core"/>
</dbReference>
<reference evidence="10" key="1">
    <citation type="submission" date="2025-08" db="UniProtKB">
        <authorList>
            <consortium name="Ensembl"/>
        </authorList>
    </citation>
    <scope>IDENTIFICATION</scope>
</reference>
<keyword evidence="11" id="KW-1185">Reference proteome</keyword>
<keyword evidence="6" id="KW-0695">RNA-directed DNA polymerase</keyword>
<keyword evidence="3" id="KW-0540">Nuclease</keyword>
<protein>
    <submittedName>
        <fullName evidence="10">Uncharacterized protein</fullName>
    </submittedName>
</protein>
<dbReference type="CDD" id="cd09273">
    <property type="entry name" value="RNase_HI_RT_Bel"/>
    <property type="match status" value="1"/>
</dbReference>
<name>A0A8C5MNZ5_9ANUR</name>
<feature type="domain" description="RNase H type-1" evidence="8">
    <location>
        <begin position="74"/>
        <end position="221"/>
    </location>
</feature>
<dbReference type="PROSITE" id="PS50994">
    <property type="entry name" value="INTEGRASE"/>
    <property type="match status" value="1"/>
</dbReference>
<dbReference type="InterPro" id="IPR012337">
    <property type="entry name" value="RNaseH-like_sf"/>
</dbReference>
<evidence type="ECO:0000256" key="1">
    <source>
        <dbReference type="ARBA" id="ARBA00022679"/>
    </source>
</evidence>
<dbReference type="OrthoDB" id="9950135at2759"/>
<dbReference type="PANTHER" id="PTHR41694">
    <property type="entry name" value="ENDOGENOUS RETROVIRUS GROUP K MEMBER POL PROTEIN"/>
    <property type="match status" value="1"/>
</dbReference>
<dbReference type="GO" id="GO:0004523">
    <property type="term" value="F:RNA-DNA hybrid ribonuclease activity"/>
    <property type="evidence" value="ECO:0007669"/>
    <property type="project" value="InterPro"/>
</dbReference>
<dbReference type="Proteomes" id="UP000694569">
    <property type="component" value="Unplaced"/>
</dbReference>
<dbReference type="Gene3D" id="2.30.30.850">
    <property type="match status" value="1"/>
</dbReference>
<evidence type="ECO:0000256" key="4">
    <source>
        <dbReference type="ARBA" id="ARBA00022759"/>
    </source>
</evidence>
<reference evidence="10" key="2">
    <citation type="submission" date="2025-09" db="UniProtKB">
        <authorList>
            <consortium name="Ensembl"/>
        </authorList>
    </citation>
    <scope>IDENTIFICATION</scope>
</reference>
<evidence type="ECO:0000256" key="2">
    <source>
        <dbReference type="ARBA" id="ARBA00022695"/>
    </source>
</evidence>
<organism evidence="10 11">
    <name type="scientific">Leptobrachium leishanense</name>
    <name type="common">Leishan spiny toad</name>
    <dbReference type="NCBI Taxonomy" id="445787"/>
    <lineage>
        <taxon>Eukaryota</taxon>
        <taxon>Metazoa</taxon>
        <taxon>Chordata</taxon>
        <taxon>Craniata</taxon>
        <taxon>Vertebrata</taxon>
        <taxon>Euteleostomi</taxon>
        <taxon>Amphibia</taxon>
        <taxon>Batrachia</taxon>
        <taxon>Anura</taxon>
        <taxon>Pelobatoidea</taxon>
        <taxon>Megophryidae</taxon>
        <taxon>Leptobrachium</taxon>
    </lineage>
</organism>
<dbReference type="GO" id="GO:0003964">
    <property type="term" value="F:RNA-directed DNA polymerase activity"/>
    <property type="evidence" value="ECO:0007669"/>
    <property type="project" value="UniProtKB-KW"/>
</dbReference>
<dbReference type="GO" id="GO:0003676">
    <property type="term" value="F:nucleic acid binding"/>
    <property type="evidence" value="ECO:0007669"/>
    <property type="project" value="InterPro"/>
</dbReference>
<feature type="region of interest" description="Disordered" evidence="7">
    <location>
        <begin position="628"/>
        <end position="650"/>
    </location>
</feature>
<dbReference type="InterPro" id="IPR036397">
    <property type="entry name" value="RNaseH_sf"/>
</dbReference>
<dbReference type="Ensembl" id="ENSLLET00000017691.1">
    <property type="protein sequence ID" value="ENSLLEP00000017045.1"/>
    <property type="gene ID" value="ENSLLEG00000010845.1"/>
</dbReference>
<dbReference type="Pfam" id="PF00075">
    <property type="entry name" value="RNase_H"/>
    <property type="match status" value="1"/>
</dbReference>
<evidence type="ECO:0000313" key="10">
    <source>
        <dbReference type="Ensembl" id="ENSLLEP00000017045.1"/>
    </source>
</evidence>
<sequence length="666" mass="73391">MTAQRRSGYENILTATHNLTIKYAGPSAGPAVLLHKMLTTHNPPPPDMDDDSHDCVAQLQQDTTPRGDLQPTPLEDGEIVFVDGSCSRPSDGLFLTGFAIVQLPDKVLMAHSIPFVSAQAAELIALTQACRLFIGKDVTIYTDSRYAFGVVHDFGQIWKQRGFVTVDGKGISHADLVKDLLSAIMLPERIAIVKCQAHTNASDPVSRGNALADAVAKQAAAAGTPHPDYDTQLAVQRLMVMIPQLCQDQDIANLQAMASEADLKFWEMKGLTKDINDLWSDKEGKVGITKAVAPLFILHFHGFGHIGKEQTAKALAARFVCEDLNKMVEDQISRCLSCIRNNPAGKTYGKHEHLPPPEGPMQQLQIDFTHMPKAKGGVKYLLVIVDQFSKWVEGFGTTKENAATVGKILCKEIIPRFGCPLQINSDKGTPFTSQVTQKICELLCIDWKFHIPYHPQSSRQVERANRTIKDKIRKGTNGTFKNWPDYLPAVLAEIRMTPNKTTGFSPFEVLMGRPFPTPWAKIGPHIIADDICVAQAEYVVHLIGKLNGIYGDVSLSLPLPAGDPTHPFKPGDQVVVKQIIRRNKEDFPYSEPTTVIAVTRTAVLTESSPAWIHASRIKIAYKNRMDHTQAEASKEAQSGPVIGRQGFPPTQVTQKNLENLTINKKE</sequence>
<proteinExistence type="predicted"/>
<accession>A0A8C5MNZ5</accession>
<evidence type="ECO:0000256" key="7">
    <source>
        <dbReference type="SAM" id="MobiDB-lite"/>
    </source>
</evidence>
<dbReference type="InterPro" id="IPR002156">
    <property type="entry name" value="RNaseH_domain"/>
</dbReference>
<dbReference type="Gene3D" id="3.30.420.10">
    <property type="entry name" value="Ribonuclease H-like superfamily/Ribonuclease H"/>
    <property type="match status" value="2"/>
</dbReference>
<dbReference type="AlphaFoldDB" id="A0A8C5MNZ5"/>
<evidence type="ECO:0000259" key="9">
    <source>
        <dbReference type="PROSITE" id="PS50994"/>
    </source>
</evidence>
<dbReference type="PANTHER" id="PTHR41694:SF5">
    <property type="entry name" value="RIBONUCLEASE H"/>
    <property type="match status" value="1"/>
</dbReference>
<keyword evidence="1" id="KW-0808">Transferase</keyword>
<keyword evidence="2" id="KW-0548">Nucleotidyltransferase</keyword>
<evidence type="ECO:0000259" key="8">
    <source>
        <dbReference type="PROSITE" id="PS50879"/>
    </source>
</evidence>
<dbReference type="GO" id="GO:0015074">
    <property type="term" value="P:DNA integration"/>
    <property type="evidence" value="ECO:0007669"/>
    <property type="project" value="InterPro"/>
</dbReference>
<dbReference type="Gene3D" id="1.10.340.70">
    <property type="match status" value="1"/>
</dbReference>
<feature type="domain" description="Integrase catalytic" evidence="9">
    <location>
        <begin position="356"/>
        <end position="514"/>
    </location>
</feature>
<dbReference type="InterPro" id="IPR041588">
    <property type="entry name" value="Integrase_H2C2"/>
</dbReference>
<dbReference type="Pfam" id="PF00665">
    <property type="entry name" value="rve"/>
    <property type="match status" value="1"/>
</dbReference>
<keyword evidence="4" id="KW-0255">Endonuclease</keyword>
<dbReference type="PROSITE" id="PS50879">
    <property type="entry name" value="RNASE_H_1"/>
    <property type="match status" value="1"/>
</dbReference>
<evidence type="ECO:0000256" key="6">
    <source>
        <dbReference type="ARBA" id="ARBA00022918"/>
    </source>
</evidence>